<organism evidence="1 2">
    <name type="scientific">Fusarium oxysporum f. sp. raphani 54005</name>
    <dbReference type="NCBI Taxonomy" id="1089458"/>
    <lineage>
        <taxon>Eukaryota</taxon>
        <taxon>Fungi</taxon>
        <taxon>Dikarya</taxon>
        <taxon>Ascomycota</taxon>
        <taxon>Pezizomycotina</taxon>
        <taxon>Sordariomycetes</taxon>
        <taxon>Hypocreomycetidae</taxon>
        <taxon>Hypocreales</taxon>
        <taxon>Nectriaceae</taxon>
        <taxon>Fusarium</taxon>
        <taxon>Fusarium oxysporum species complex</taxon>
    </lineage>
</organism>
<reference evidence="1" key="2">
    <citation type="submission" date="2012-05" db="EMBL/GenBank/DDBJ databases">
        <title>Annotation of the Genome Sequence of Fusarium oxysporum PHW815.</title>
        <authorList>
            <consortium name="The Broad Institute Genomics Platform"/>
            <person name="Ma L.-J."/>
            <person name="Corby-Kistler H."/>
            <person name="Broz K."/>
            <person name="Gale L.R."/>
            <person name="Jonkers W."/>
            <person name="O'Donnell K."/>
            <person name="Ploetz R."/>
            <person name="Steinberg C."/>
            <person name="Schwartz D.C."/>
            <person name="VanEtten H."/>
            <person name="Zhou S."/>
            <person name="Young S.K."/>
            <person name="Zeng Q."/>
            <person name="Gargeya S."/>
            <person name="Fitzgerald M."/>
            <person name="Abouelleil A."/>
            <person name="Alvarado L."/>
            <person name="Chapman S.B."/>
            <person name="Gainer-Dewar J."/>
            <person name="Goldberg J."/>
            <person name="Griggs A."/>
            <person name="Gujja S."/>
            <person name="Hansen M."/>
            <person name="Howarth C."/>
            <person name="Imamovic A."/>
            <person name="Ireland A."/>
            <person name="Larimer J."/>
            <person name="McCowan C."/>
            <person name="Murphy C."/>
            <person name="Pearson M."/>
            <person name="Poon T.W."/>
            <person name="Priest M."/>
            <person name="Roberts A."/>
            <person name="Saif S."/>
            <person name="Shea T."/>
            <person name="Sykes S."/>
            <person name="Wortman J."/>
            <person name="Nusbaum C."/>
            <person name="Birren B."/>
        </authorList>
    </citation>
    <scope>NUCLEOTIDE SEQUENCE</scope>
    <source>
        <strain evidence="1">54005</strain>
    </source>
</reference>
<accession>X0D5I0</accession>
<dbReference type="EMBL" id="JH658363">
    <property type="protein sequence ID" value="EXK98818.1"/>
    <property type="molecule type" value="Genomic_DNA"/>
</dbReference>
<dbReference type="AlphaFoldDB" id="X0D5I0"/>
<proteinExistence type="predicted"/>
<keyword evidence="2" id="KW-1185">Reference proteome</keyword>
<sequence length="179" mass="19934">MHRDDGSPTRRSSSLGPLKSSVVSLWVNQFVCGGATSVQPQVLKLYLMKGIVSRFRRRHARSGDTTALRRHAIEKAASSNYTSAARVTSCVLVYHIEFQGSDNAFSLKPSGNIRWGLLLRFLFSKIGPSIRELQIPYRTRCMDSNQPCKTGSGNSRPIDAKHTSDTAQMYNCFPSQSTY</sequence>
<gene>
    <name evidence="1" type="ORF">FOQG_01583</name>
</gene>
<dbReference type="Proteomes" id="UP000030663">
    <property type="component" value="Unassembled WGS sequence"/>
</dbReference>
<evidence type="ECO:0000313" key="1">
    <source>
        <dbReference type="EMBL" id="EXK98818.1"/>
    </source>
</evidence>
<evidence type="ECO:0000313" key="2">
    <source>
        <dbReference type="Proteomes" id="UP000030663"/>
    </source>
</evidence>
<dbReference type="EMBL" id="JH658363">
    <property type="protein sequence ID" value="EXK98817.1"/>
    <property type="molecule type" value="Genomic_DNA"/>
</dbReference>
<name>X0D5I0_FUSOX</name>
<dbReference type="HOGENOM" id="CLU_133931_0_0_1"/>
<reference evidence="1 2" key="1">
    <citation type="submission" date="2011-11" db="EMBL/GenBank/DDBJ databases">
        <title>The Genome Sequence of Fusarium oxysporum PHW815.</title>
        <authorList>
            <consortium name="The Broad Institute Genome Sequencing Platform"/>
            <person name="Ma L.-J."/>
            <person name="Gale L.R."/>
            <person name="Schwartz D.C."/>
            <person name="Zhou S."/>
            <person name="Corby-Kistler H."/>
            <person name="Young S.K."/>
            <person name="Zeng Q."/>
            <person name="Gargeya S."/>
            <person name="Fitzgerald M."/>
            <person name="Haas B."/>
            <person name="Abouelleil A."/>
            <person name="Alvarado L."/>
            <person name="Arachchi H.M."/>
            <person name="Berlin A."/>
            <person name="Brown A."/>
            <person name="Chapman S.B."/>
            <person name="Chen Z."/>
            <person name="Dunbar C."/>
            <person name="Freedman E."/>
            <person name="Gearin G."/>
            <person name="Goldberg J."/>
            <person name="Griggs A."/>
            <person name="Gujja S."/>
            <person name="Heiman D."/>
            <person name="Howarth C."/>
            <person name="Larson L."/>
            <person name="Lui A."/>
            <person name="MacDonald P.J.P."/>
            <person name="Montmayeur A."/>
            <person name="Murphy C."/>
            <person name="Neiman D."/>
            <person name="Pearson M."/>
            <person name="Priest M."/>
            <person name="Roberts A."/>
            <person name="Saif S."/>
            <person name="Shea T."/>
            <person name="Shenoy N."/>
            <person name="Sisk P."/>
            <person name="Stolte C."/>
            <person name="Sykes S."/>
            <person name="Wortman J."/>
            <person name="Nusbaum C."/>
            <person name="Birren B."/>
        </authorList>
    </citation>
    <scope>NUCLEOTIDE SEQUENCE [LARGE SCALE GENOMIC DNA]</scope>
    <source>
        <strain evidence="1 2">54005</strain>
    </source>
</reference>
<protein>
    <submittedName>
        <fullName evidence="1">Uncharacterized protein</fullName>
    </submittedName>
</protein>